<dbReference type="AlphaFoldDB" id="A0A1Y2FJI4"/>
<dbReference type="PROSITE" id="PS00137">
    <property type="entry name" value="SUBTILASE_HIS"/>
    <property type="match status" value="1"/>
</dbReference>
<dbReference type="InterPro" id="IPR036852">
    <property type="entry name" value="Peptidase_S8/S53_dom_sf"/>
</dbReference>
<evidence type="ECO:0000256" key="2">
    <source>
        <dbReference type="ARBA" id="ARBA00022512"/>
    </source>
</evidence>
<keyword evidence="3 8" id="KW-0645">Protease</keyword>
<feature type="chain" id="PRO_5011988251" evidence="9">
    <location>
        <begin position="17"/>
        <end position="984"/>
    </location>
</feature>
<feature type="domain" description="PA" evidence="11">
    <location>
        <begin position="418"/>
        <end position="474"/>
    </location>
</feature>
<evidence type="ECO:0000256" key="1">
    <source>
        <dbReference type="ARBA" id="ARBA00011073"/>
    </source>
</evidence>
<evidence type="ECO:0000256" key="3">
    <source>
        <dbReference type="ARBA" id="ARBA00022670"/>
    </source>
</evidence>
<accession>A0A1Y2FJI4</accession>
<organism evidence="13 14">
    <name type="scientific">Leucosporidium creatinivorum</name>
    <dbReference type="NCBI Taxonomy" id="106004"/>
    <lineage>
        <taxon>Eukaryota</taxon>
        <taxon>Fungi</taxon>
        <taxon>Dikarya</taxon>
        <taxon>Basidiomycota</taxon>
        <taxon>Pucciniomycotina</taxon>
        <taxon>Microbotryomycetes</taxon>
        <taxon>Leucosporidiales</taxon>
        <taxon>Leucosporidium</taxon>
    </lineage>
</organism>
<dbReference type="Pfam" id="PF06280">
    <property type="entry name" value="fn3_5"/>
    <property type="match status" value="1"/>
</dbReference>
<dbReference type="GO" id="GO:0006508">
    <property type="term" value="P:proteolysis"/>
    <property type="evidence" value="ECO:0007669"/>
    <property type="project" value="UniProtKB-KW"/>
</dbReference>
<evidence type="ECO:0000256" key="6">
    <source>
        <dbReference type="ARBA" id="ARBA00022825"/>
    </source>
</evidence>
<dbReference type="InterPro" id="IPR010435">
    <property type="entry name" value="C5a/SBT2-like_Fn3"/>
</dbReference>
<dbReference type="InterPro" id="IPR023828">
    <property type="entry name" value="Peptidase_S8_Ser-AS"/>
</dbReference>
<name>A0A1Y2FJI4_9BASI</name>
<evidence type="ECO:0000259" key="12">
    <source>
        <dbReference type="Pfam" id="PF06280"/>
    </source>
</evidence>
<gene>
    <name evidence="13" type="ORF">BCR35DRAFT_303197</name>
</gene>
<feature type="active site" description="Charge relay system" evidence="7 8">
    <location>
        <position position="578"/>
    </location>
</feature>
<evidence type="ECO:0000256" key="8">
    <source>
        <dbReference type="PROSITE-ProRule" id="PRU01240"/>
    </source>
</evidence>
<dbReference type="PANTHER" id="PTHR43806:SF66">
    <property type="entry name" value="SERIN ENDOPEPTIDASE"/>
    <property type="match status" value="1"/>
</dbReference>
<dbReference type="InterPro" id="IPR000209">
    <property type="entry name" value="Peptidase_S8/S53_dom"/>
</dbReference>
<dbReference type="SUPFAM" id="SSF52743">
    <property type="entry name" value="Subtilisin-like"/>
    <property type="match status" value="1"/>
</dbReference>
<evidence type="ECO:0000259" key="11">
    <source>
        <dbReference type="Pfam" id="PF02225"/>
    </source>
</evidence>
<dbReference type="InterPro" id="IPR015500">
    <property type="entry name" value="Peptidase_S8_subtilisin-rel"/>
</dbReference>
<dbReference type="PROSITE" id="PS51892">
    <property type="entry name" value="SUBTILASE"/>
    <property type="match status" value="1"/>
</dbReference>
<dbReference type="PRINTS" id="PR00723">
    <property type="entry name" value="SUBTILISIN"/>
</dbReference>
<evidence type="ECO:0000256" key="7">
    <source>
        <dbReference type="PIRSR" id="PIRSR615500-1"/>
    </source>
</evidence>
<feature type="active site" description="Charge relay system" evidence="7 8">
    <location>
        <position position="206"/>
    </location>
</feature>
<protein>
    <submittedName>
        <fullName evidence="13">Peptidase S8/S53 domain-containing protein</fullName>
    </submittedName>
</protein>
<dbReference type="InParanoid" id="A0A1Y2FJI4"/>
<dbReference type="GO" id="GO:0016020">
    <property type="term" value="C:membrane"/>
    <property type="evidence" value="ECO:0007669"/>
    <property type="project" value="InterPro"/>
</dbReference>
<dbReference type="Proteomes" id="UP000193467">
    <property type="component" value="Unassembled WGS sequence"/>
</dbReference>
<evidence type="ECO:0000256" key="5">
    <source>
        <dbReference type="ARBA" id="ARBA00022801"/>
    </source>
</evidence>
<evidence type="ECO:0000256" key="4">
    <source>
        <dbReference type="ARBA" id="ARBA00022729"/>
    </source>
</evidence>
<feature type="domain" description="C5a peptidase/Subtilisin-like protease SBT2-like Fn3-like" evidence="12">
    <location>
        <begin position="655"/>
        <end position="779"/>
    </location>
</feature>
<dbReference type="GO" id="GO:0004252">
    <property type="term" value="F:serine-type endopeptidase activity"/>
    <property type="evidence" value="ECO:0007669"/>
    <property type="project" value="UniProtKB-UniRule"/>
</dbReference>
<feature type="signal peptide" evidence="9">
    <location>
        <begin position="1"/>
        <end position="16"/>
    </location>
</feature>
<comment type="caution">
    <text evidence="13">The sequence shown here is derived from an EMBL/GenBank/DDBJ whole genome shotgun (WGS) entry which is preliminary data.</text>
</comment>
<dbReference type="Gene3D" id="3.50.30.30">
    <property type="match status" value="1"/>
</dbReference>
<feature type="active site" description="Charge relay system" evidence="7 8">
    <location>
        <position position="256"/>
    </location>
</feature>
<dbReference type="GO" id="GO:0005615">
    <property type="term" value="C:extracellular space"/>
    <property type="evidence" value="ECO:0007669"/>
    <property type="project" value="TreeGrafter"/>
</dbReference>
<proteinExistence type="inferred from homology"/>
<dbReference type="CDD" id="cd07489">
    <property type="entry name" value="Peptidases_S8_5"/>
    <property type="match status" value="1"/>
</dbReference>
<evidence type="ECO:0000313" key="13">
    <source>
        <dbReference type="EMBL" id="ORY84131.1"/>
    </source>
</evidence>
<keyword evidence="5 8" id="KW-0378">Hydrolase</keyword>
<dbReference type="PANTHER" id="PTHR43806">
    <property type="entry name" value="PEPTIDASE S8"/>
    <property type="match status" value="1"/>
</dbReference>
<keyword evidence="4 9" id="KW-0732">Signal</keyword>
<dbReference type="InterPro" id="IPR022398">
    <property type="entry name" value="Peptidase_S8_His-AS"/>
</dbReference>
<sequence length="984" mass="102701">MQLLLPLLLLAASASAFNQGGTSKTELKVVPNSFFVQTSGTALTKRGLNPVTAILSDIKSKGIDYTLRQQFQSLPAAFHGASITVPDGTTADDLLAIDGVQAVWPVQFLRKPVVPLAGDEPASDSTNSALQSNPSIKTTASSLLTNPDTRNISVFRRDLNDVLERRATIPPSSYTGDVFGPHVQTSVDKAHNSGLLGKGVKIGILDEGVDYTNPLLGGCFGSGCQISFGYDFVGDNYTGENTPIADTDPYSTCSDHGTFISGVIGAVPNVYGFTGVAPAATIGMYRITSCPGVTTEDVLVKALLQAANDGCNVISISLGGGVGWLAVTPAQIVIDYLVGQGVHVIVATGNDGVEGPFFAEAPASTVNGTSVNAAELTYLPTYQANLLNRDPIAYMSPKPLNAPGAYNIYFTSTDSSITNDACSPLPSSTPDLSTRAVVVQRGTCTFDTKYANVVAAGGKVVLMYNTDDYMLPQLNVGSSGLQAVGGLTREAGLQLLAYYAVNSRSLRISFPSGPLSPAGPTALTGTADKTKGGLMSSFSGYGPTNELYGQPSYTAPGANILSTVSLASGGVGIMRGTSFAAPFGAGATALILSARSSENLSPLEVRSLLTTTASWVPVTVGSSTYETVILQGGGMINVSKAIAAKTLISPYQFFLNDTKYLNSLQKLTITNRNSVSMKYTFNSTAAQAIGTYDGSASSDVLVSTDPTAVSAASVGAKVTFSTSYLTIPAGQSKTMQVGFAPPYLTTADIARFPIYSGFVGVVGTPSTGGAATEAYSVPYFGVAANMIDMPILDTTDVALGPRYPFLAVGEDILTGTGSYARDGNLVIYFRLAGGTRRLYLDLVNANIDFTGTVPSVTNGRRVRMARRSASASPAPSPEMAASAFESWSHLEARANPVKFSDVPTIGSIYSTGLAARDYLLNFDGGFTDYELPFDGTYTTSTGGSAQASTGVSYRVLLRALKITGNPTNEDQYESWLSPPFSFTS</sequence>
<evidence type="ECO:0000256" key="9">
    <source>
        <dbReference type="SAM" id="SignalP"/>
    </source>
</evidence>
<dbReference type="InterPro" id="IPR003137">
    <property type="entry name" value="PA_domain"/>
</dbReference>
<dbReference type="Pfam" id="PF02225">
    <property type="entry name" value="PA"/>
    <property type="match status" value="1"/>
</dbReference>
<keyword evidence="14" id="KW-1185">Reference proteome</keyword>
<evidence type="ECO:0000259" key="10">
    <source>
        <dbReference type="Pfam" id="PF00082"/>
    </source>
</evidence>
<feature type="domain" description="Peptidase S8/S53" evidence="10">
    <location>
        <begin position="197"/>
        <end position="613"/>
    </location>
</feature>
<dbReference type="PROSITE" id="PS00138">
    <property type="entry name" value="SUBTILASE_SER"/>
    <property type="match status" value="1"/>
</dbReference>
<comment type="similarity">
    <text evidence="1 8">Belongs to the peptidase S8 family.</text>
</comment>
<keyword evidence="2" id="KW-0964">Secreted</keyword>
<keyword evidence="2" id="KW-0134">Cell wall</keyword>
<evidence type="ECO:0000313" key="14">
    <source>
        <dbReference type="Proteomes" id="UP000193467"/>
    </source>
</evidence>
<dbReference type="Pfam" id="PF00082">
    <property type="entry name" value="Peptidase_S8"/>
    <property type="match status" value="1"/>
</dbReference>
<dbReference type="OrthoDB" id="206201at2759"/>
<dbReference type="InterPro" id="IPR050131">
    <property type="entry name" value="Peptidase_S8_subtilisin-like"/>
</dbReference>
<dbReference type="STRING" id="106004.A0A1Y2FJI4"/>
<keyword evidence="6 8" id="KW-0720">Serine protease</keyword>
<dbReference type="EMBL" id="MCGR01000018">
    <property type="protein sequence ID" value="ORY84131.1"/>
    <property type="molecule type" value="Genomic_DNA"/>
</dbReference>
<reference evidence="13 14" key="1">
    <citation type="submission" date="2016-07" db="EMBL/GenBank/DDBJ databases">
        <title>Pervasive Adenine N6-methylation of Active Genes in Fungi.</title>
        <authorList>
            <consortium name="DOE Joint Genome Institute"/>
            <person name="Mondo S.J."/>
            <person name="Dannebaum R.O."/>
            <person name="Kuo R.C."/>
            <person name="Labutti K."/>
            <person name="Haridas S."/>
            <person name="Kuo A."/>
            <person name="Salamov A."/>
            <person name="Ahrendt S.R."/>
            <person name="Lipzen A."/>
            <person name="Sullivan W."/>
            <person name="Andreopoulos W.B."/>
            <person name="Clum A."/>
            <person name="Lindquist E."/>
            <person name="Daum C."/>
            <person name="Ramamoorthy G.K."/>
            <person name="Gryganskyi A."/>
            <person name="Culley D."/>
            <person name="Magnuson J.K."/>
            <person name="James T.Y."/>
            <person name="O'Malley M.A."/>
            <person name="Stajich J.E."/>
            <person name="Spatafora J.W."/>
            <person name="Visel A."/>
            <person name="Grigoriev I.V."/>
        </authorList>
    </citation>
    <scope>NUCLEOTIDE SEQUENCE [LARGE SCALE GENOMIC DNA]</scope>
    <source>
        <strain evidence="13 14">62-1032</strain>
    </source>
</reference>
<dbReference type="Gene3D" id="3.40.50.200">
    <property type="entry name" value="Peptidase S8/S53 domain"/>
    <property type="match status" value="1"/>
</dbReference>
<dbReference type="InterPro" id="IPR034187">
    <property type="entry name" value="Peptidases_S8_5"/>
</dbReference>